<dbReference type="Gene3D" id="1.20.1600.10">
    <property type="entry name" value="Outer membrane efflux proteins (OEP)"/>
    <property type="match status" value="1"/>
</dbReference>
<evidence type="ECO:0000256" key="3">
    <source>
        <dbReference type="ARBA" id="ARBA00022448"/>
    </source>
</evidence>
<dbReference type="EMBL" id="LT598653">
    <property type="protein sequence ID" value="SBV34398.1"/>
    <property type="molecule type" value="Genomic_DNA"/>
</dbReference>
<evidence type="ECO:0000256" key="6">
    <source>
        <dbReference type="ARBA" id="ARBA00023136"/>
    </source>
</evidence>
<accession>A0A1Y5PWM1</accession>
<dbReference type="PANTHER" id="PTHR30026:SF22">
    <property type="entry name" value="OUTER MEMBRANE EFFLUX PROTEIN"/>
    <property type="match status" value="1"/>
</dbReference>
<evidence type="ECO:0000256" key="8">
    <source>
        <dbReference type="SAM" id="MobiDB-lite"/>
    </source>
</evidence>
<feature type="signal peptide" evidence="9">
    <location>
        <begin position="1"/>
        <end position="39"/>
    </location>
</feature>
<name>A0A1Y5PWM1_9SPHN</name>
<evidence type="ECO:0000256" key="7">
    <source>
        <dbReference type="ARBA" id="ARBA00023237"/>
    </source>
</evidence>
<keyword evidence="3" id="KW-0813">Transport</keyword>
<dbReference type="NCBIfam" id="TIGR01844">
    <property type="entry name" value="type_I_sec_TolC"/>
    <property type="match status" value="1"/>
</dbReference>
<proteinExistence type="inferred from homology"/>
<dbReference type="SUPFAM" id="SSF56954">
    <property type="entry name" value="Outer membrane efflux proteins (OEP)"/>
    <property type="match status" value="1"/>
</dbReference>
<feature type="region of interest" description="Disordered" evidence="8">
    <location>
        <begin position="474"/>
        <end position="504"/>
    </location>
</feature>
<sequence length="504" mass="53085">MLQADTTMTDTDKKQSLRRARWLSGLAASALLLPAGAEAETLQGALAKAYENNPTLTAARAGQRANDENVPIEKSYGLPDIGTQASYDENLIVPGNSFNAPARSLSAGAQLTVPLYQGGAVRNAVRAAKHRVEAGQADLRATEASVFSQVVGAYMDVIRDQAIVQLNQKNVAVLRTNLQATSDRFEIGDLTRTDVAQSEARLALAEGDLRTAEANLIASREGYIRLVGEAPADLEAPPPLPNLPATAEDAVAVALTSNPDIEAANELVNASKADIGTAKSSRAPKVSAIVNGGYNNYLGSLNSGVPGVSVTQETSSAAAGVQVTLPIFTGGRRSAQVRQAQSRSSQAIEQYVEVERGVIAQTRGAYAAWQANERIIAATRQAVGANALSLEGVRAENSVGTRSILDILNAEQEYLNTQVQLVSAQRNSYVAAFSVLAAMGKAEARDLGLEGGALYDPEVNYRRVKGELWDWADDPAPQQVANDTRAVPAANANVPEGPPALPPQ</sequence>
<feature type="chain" id="PRO_5012011887" evidence="9">
    <location>
        <begin position="40"/>
        <end position="504"/>
    </location>
</feature>
<evidence type="ECO:0000256" key="4">
    <source>
        <dbReference type="ARBA" id="ARBA00022452"/>
    </source>
</evidence>
<evidence type="ECO:0000256" key="2">
    <source>
        <dbReference type="ARBA" id="ARBA00007613"/>
    </source>
</evidence>
<dbReference type="GO" id="GO:0015288">
    <property type="term" value="F:porin activity"/>
    <property type="evidence" value="ECO:0007669"/>
    <property type="project" value="TreeGrafter"/>
</dbReference>
<dbReference type="PANTHER" id="PTHR30026">
    <property type="entry name" value="OUTER MEMBRANE PROTEIN TOLC"/>
    <property type="match status" value="1"/>
</dbReference>
<dbReference type="GO" id="GO:0015562">
    <property type="term" value="F:efflux transmembrane transporter activity"/>
    <property type="evidence" value="ECO:0007669"/>
    <property type="project" value="InterPro"/>
</dbReference>
<dbReference type="GO" id="GO:1990281">
    <property type="term" value="C:efflux pump complex"/>
    <property type="evidence" value="ECO:0007669"/>
    <property type="project" value="TreeGrafter"/>
</dbReference>
<keyword evidence="4" id="KW-1134">Transmembrane beta strand</keyword>
<keyword evidence="9" id="KW-0732">Signal</keyword>
<organism evidence="10">
    <name type="scientific">uncultured Sphingopyxis sp</name>
    <dbReference type="NCBI Taxonomy" id="310581"/>
    <lineage>
        <taxon>Bacteria</taxon>
        <taxon>Pseudomonadati</taxon>
        <taxon>Pseudomonadota</taxon>
        <taxon>Alphaproteobacteria</taxon>
        <taxon>Sphingomonadales</taxon>
        <taxon>Sphingomonadaceae</taxon>
        <taxon>Sphingopyxis</taxon>
        <taxon>environmental samples</taxon>
    </lineage>
</organism>
<protein>
    <submittedName>
        <fullName evidence="10">Type I secretion outer membrane protein, TolC</fullName>
    </submittedName>
</protein>
<dbReference type="KEGG" id="sphu:SPPYR_3283"/>
<comment type="subcellular location">
    <subcellularLocation>
        <location evidence="1">Cell outer membrane</location>
    </subcellularLocation>
</comment>
<reference evidence="10" key="1">
    <citation type="submission" date="2016-03" db="EMBL/GenBank/DDBJ databases">
        <authorList>
            <person name="Ploux O."/>
        </authorList>
    </citation>
    <scope>NUCLEOTIDE SEQUENCE</scope>
    <source>
        <strain evidence="10">UC10</strain>
    </source>
</reference>
<dbReference type="InterPro" id="IPR010130">
    <property type="entry name" value="T1SS_OMP_TolC"/>
</dbReference>
<keyword evidence="6" id="KW-0472">Membrane</keyword>
<dbReference type="GO" id="GO:0009279">
    <property type="term" value="C:cell outer membrane"/>
    <property type="evidence" value="ECO:0007669"/>
    <property type="project" value="UniProtKB-SubCell"/>
</dbReference>
<dbReference type="InterPro" id="IPR003423">
    <property type="entry name" value="OMP_efflux"/>
</dbReference>
<dbReference type="InterPro" id="IPR051906">
    <property type="entry name" value="TolC-like"/>
</dbReference>
<keyword evidence="7" id="KW-0998">Cell outer membrane</keyword>
<evidence type="ECO:0000313" key="10">
    <source>
        <dbReference type="EMBL" id="SBV34398.1"/>
    </source>
</evidence>
<evidence type="ECO:0000256" key="9">
    <source>
        <dbReference type="SAM" id="SignalP"/>
    </source>
</evidence>
<dbReference type="AlphaFoldDB" id="A0A1Y5PWM1"/>
<keyword evidence="5" id="KW-0812">Transmembrane</keyword>
<dbReference type="Pfam" id="PF02321">
    <property type="entry name" value="OEP"/>
    <property type="match status" value="2"/>
</dbReference>
<gene>
    <name evidence="10" type="ORF">SPPYR_3283</name>
</gene>
<evidence type="ECO:0000256" key="1">
    <source>
        <dbReference type="ARBA" id="ARBA00004442"/>
    </source>
</evidence>
<evidence type="ECO:0000256" key="5">
    <source>
        <dbReference type="ARBA" id="ARBA00022692"/>
    </source>
</evidence>
<comment type="similarity">
    <text evidence="2">Belongs to the outer membrane factor (OMF) (TC 1.B.17) family.</text>
</comment>